<keyword evidence="4" id="KW-0472">Membrane</keyword>
<dbReference type="InterPro" id="IPR018062">
    <property type="entry name" value="HTH_AraC-typ_CS"/>
</dbReference>
<accession>A0AAT9H493</accession>
<dbReference type="EMBL" id="AP031573">
    <property type="protein sequence ID" value="BFM44594.1"/>
    <property type="molecule type" value="Genomic_DNA"/>
</dbReference>
<dbReference type="PANTHER" id="PTHR43280">
    <property type="entry name" value="ARAC-FAMILY TRANSCRIPTIONAL REGULATOR"/>
    <property type="match status" value="1"/>
</dbReference>
<dbReference type="GO" id="GO:0043565">
    <property type="term" value="F:sequence-specific DNA binding"/>
    <property type="evidence" value="ECO:0007669"/>
    <property type="project" value="InterPro"/>
</dbReference>
<dbReference type="PROSITE" id="PS00041">
    <property type="entry name" value="HTH_ARAC_FAMILY_1"/>
    <property type="match status" value="1"/>
</dbReference>
<evidence type="ECO:0000256" key="2">
    <source>
        <dbReference type="ARBA" id="ARBA00023125"/>
    </source>
</evidence>
<proteinExistence type="predicted"/>
<evidence type="ECO:0000256" key="3">
    <source>
        <dbReference type="ARBA" id="ARBA00023163"/>
    </source>
</evidence>
<organism evidence="6">
    <name type="scientific">Flavobacterium sp. CFS9</name>
    <dbReference type="NCBI Taxonomy" id="3143118"/>
    <lineage>
        <taxon>Bacteria</taxon>
        <taxon>Pseudomonadati</taxon>
        <taxon>Bacteroidota</taxon>
        <taxon>Flavobacteriia</taxon>
        <taxon>Flavobacteriales</taxon>
        <taxon>Flavobacteriaceae</taxon>
        <taxon>Flavobacterium</taxon>
    </lineage>
</organism>
<feature type="domain" description="HTH araC/xylS-type" evidence="5">
    <location>
        <begin position="83"/>
        <end position="187"/>
    </location>
</feature>
<dbReference type="SMART" id="SM00342">
    <property type="entry name" value="HTH_ARAC"/>
    <property type="match status" value="1"/>
</dbReference>
<evidence type="ECO:0000256" key="4">
    <source>
        <dbReference type="SAM" id="Phobius"/>
    </source>
</evidence>
<dbReference type="Gene3D" id="1.10.10.60">
    <property type="entry name" value="Homeodomain-like"/>
    <property type="match status" value="1"/>
</dbReference>
<dbReference type="PROSITE" id="PS01124">
    <property type="entry name" value="HTH_ARAC_FAMILY_2"/>
    <property type="match status" value="1"/>
</dbReference>
<keyword evidence="1" id="KW-0805">Transcription regulation</keyword>
<keyword evidence="2" id="KW-0238">DNA-binding</keyword>
<gene>
    <name evidence="6" type="ORF">CFS9_32350</name>
</gene>
<evidence type="ECO:0000259" key="5">
    <source>
        <dbReference type="PROSITE" id="PS01124"/>
    </source>
</evidence>
<dbReference type="SUPFAM" id="SSF46689">
    <property type="entry name" value="Homeodomain-like"/>
    <property type="match status" value="1"/>
</dbReference>
<sequence>MLVIVIVWINDAFFELPLLTEATNLLYAGLLFFLAYFSIRQKNIFTFKEKEIQEISELISPEHHKSEPKPKRINDDQTAALSIRLMSLVEKDKIFLDNELTLPIVAEKLNISIHDASFLINETTGDNFYNFINKHRVEEAKKLLVSEQANQLNMLGIAFASGFNSKTTFNTAFKKQTGVSPSSYVKSQKL</sequence>
<evidence type="ECO:0000256" key="1">
    <source>
        <dbReference type="ARBA" id="ARBA00023015"/>
    </source>
</evidence>
<evidence type="ECO:0000313" key="6">
    <source>
        <dbReference type="EMBL" id="BFM44594.1"/>
    </source>
</evidence>
<reference evidence="6" key="1">
    <citation type="submission" date="2024-05" db="EMBL/GenBank/DDBJ databases">
        <title>Whole-Genome Sequence of CFS9, a Potential Fish Probiotic Isolated from the Body Surface of Silurus asotus.</title>
        <authorList>
            <person name="Kojima M."/>
            <person name="Tobioka K."/>
            <person name="Yokota K."/>
            <person name="Nakatani H."/>
            <person name="Hori K."/>
            <person name="Tamaru Y."/>
            <person name="Okazaki F."/>
        </authorList>
    </citation>
    <scope>NUCLEOTIDE SEQUENCE</scope>
    <source>
        <strain evidence="6">CFS9</strain>
    </source>
</reference>
<dbReference type="Pfam" id="PF12833">
    <property type="entry name" value="HTH_18"/>
    <property type="match status" value="1"/>
</dbReference>
<dbReference type="InterPro" id="IPR009057">
    <property type="entry name" value="Homeodomain-like_sf"/>
</dbReference>
<dbReference type="InterPro" id="IPR018060">
    <property type="entry name" value="HTH_AraC"/>
</dbReference>
<name>A0AAT9H493_9FLAO</name>
<feature type="transmembrane region" description="Helical" evidence="4">
    <location>
        <begin position="22"/>
        <end position="39"/>
    </location>
</feature>
<dbReference type="AlphaFoldDB" id="A0AAT9H493"/>
<keyword evidence="4" id="KW-0812">Transmembrane</keyword>
<dbReference type="GO" id="GO:0003700">
    <property type="term" value="F:DNA-binding transcription factor activity"/>
    <property type="evidence" value="ECO:0007669"/>
    <property type="project" value="InterPro"/>
</dbReference>
<keyword evidence="4" id="KW-1133">Transmembrane helix</keyword>
<protein>
    <recommendedName>
        <fullName evidence="5">HTH araC/xylS-type domain-containing protein</fullName>
    </recommendedName>
</protein>
<keyword evidence="3" id="KW-0804">Transcription</keyword>
<dbReference type="PANTHER" id="PTHR43280:SF29">
    <property type="entry name" value="ARAC-FAMILY TRANSCRIPTIONAL REGULATOR"/>
    <property type="match status" value="1"/>
</dbReference>